<gene>
    <name evidence="1" type="ORF">S06H3_17138</name>
</gene>
<proteinExistence type="predicted"/>
<protein>
    <submittedName>
        <fullName evidence="1">Uncharacterized protein</fullName>
    </submittedName>
</protein>
<evidence type="ECO:0000313" key="1">
    <source>
        <dbReference type="EMBL" id="GAI04905.1"/>
    </source>
</evidence>
<accession>X1LR87</accession>
<comment type="caution">
    <text evidence="1">The sequence shown here is derived from an EMBL/GenBank/DDBJ whole genome shotgun (WGS) entry which is preliminary data.</text>
</comment>
<reference evidence="1" key="1">
    <citation type="journal article" date="2014" name="Front. Microbiol.">
        <title>High frequency of phylogenetically diverse reductive dehalogenase-homologous genes in deep subseafloor sedimentary metagenomes.</title>
        <authorList>
            <person name="Kawai M."/>
            <person name="Futagami T."/>
            <person name="Toyoda A."/>
            <person name="Takaki Y."/>
            <person name="Nishi S."/>
            <person name="Hori S."/>
            <person name="Arai W."/>
            <person name="Tsubouchi T."/>
            <person name="Morono Y."/>
            <person name="Uchiyama I."/>
            <person name="Ito T."/>
            <person name="Fujiyama A."/>
            <person name="Inagaki F."/>
            <person name="Takami H."/>
        </authorList>
    </citation>
    <scope>NUCLEOTIDE SEQUENCE</scope>
    <source>
        <strain evidence="1">Expedition CK06-06</strain>
    </source>
</reference>
<dbReference type="EMBL" id="BARV01008539">
    <property type="protein sequence ID" value="GAI04905.1"/>
    <property type="molecule type" value="Genomic_DNA"/>
</dbReference>
<sequence>MKGDMTIKMDEFFTDTRVRVCLNTNCRFNLSKEGLFGCNYKNITIGMDGECCEMKKSKKKFYNPYPFVIRVTNDLGRIQILAPQGHCKIFKDDPSGLELVLLPKKKERKHKAGLGIDLGELTKKRLISLAWMLIVEEGEEVLETMVKAPITTHPQSMASCGGMWRPSDLVGAIQKSMSL</sequence>
<name>X1LR87_9ZZZZ</name>
<dbReference type="AlphaFoldDB" id="X1LR87"/>
<organism evidence="1">
    <name type="scientific">marine sediment metagenome</name>
    <dbReference type="NCBI Taxonomy" id="412755"/>
    <lineage>
        <taxon>unclassified sequences</taxon>
        <taxon>metagenomes</taxon>
        <taxon>ecological metagenomes</taxon>
    </lineage>
</organism>